<evidence type="ECO:0000256" key="2">
    <source>
        <dbReference type="ARBA" id="ARBA00012438"/>
    </source>
</evidence>
<feature type="modified residue" description="4-aspartylphosphate" evidence="7">
    <location>
        <position position="71"/>
    </location>
</feature>
<dbReference type="CDD" id="cd00156">
    <property type="entry name" value="REC"/>
    <property type="match status" value="1"/>
</dbReference>
<dbReference type="Gene3D" id="3.40.50.2300">
    <property type="match status" value="1"/>
</dbReference>
<evidence type="ECO:0000313" key="11">
    <source>
        <dbReference type="Proteomes" id="UP001476950"/>
    </source>
</evidence>
<dbReference type="InterPro" id="IPR003661">
    <property type="entry name" value="HisK_dim/P_dom"/>
</dbReference>
<dbReference type="Gene3D" id="1.10.287.130">
    <property type="match status" value="1"/>
</dbReference>
<evidence type="ECO:0000256" key="7">
    <source>
        <dbReference type="PROSITE-ProRule" id="PRU00169"/>
    </source>
</evidence>
<name>A0ABV0KQU3_9CYAN</name>
<dbReference type="Pfam" id="PF00512">
    <property type="entry name" value="HisKA"/>
    <property type="match status" value="1"/>
</dbReference>
<dbReference type="InterPro" id="IPR029016">
    <property type="entry name" value="GAF-like_dom_sf"/>
</dbReference>
<evidence type="ECO:0000256" key="6">
    <source>
        <dbReference type="ARBA" id="ARBA00023012"/>
    </source>
</evidence>
<dbReference type="SMART" id="SM00387">
    <property type="entry name" value="HATPase_c"/>
    <property type="match status" value="1"/>
</dbReference>
<dbReference type="Pfam" id="PF00072">
    <property type="entry name" value="Response_reg"/>
    <property type="match status" value="1"/>
</dbReference>
<feature type="domain" description="Response regulatory" evidence="9">
    <location>
        <begin position="20"/>
        <end position="136"/>
    </location>
</feature>
<evidence type="ECO:0000259" key="8">
    <source>
        <dbReference type="PROSITE" id="PS50109"/>
    </source>
</evidence>
<proteinExistence type="predicted"/>
<comment type="caution">
    <text evidence="10">The sequence shown here is derived from an EMBL/GenBank/DDBJ whole genome shotgun (WGS) entry which is preliminary data.</text>
</comment>
<evidence type="ECO:0000256" key="3">
    <source>
        <dbReference type="ARBA" id="ARBA00022553"/>
    </source>
</evidence>
<dbReference type="InterPro" id="IPR011006">
    <property type="entry name" value="CheY-like_superfamily"/>
</dbReference>
<dbReference type="Proteomes" id="UP001476950">
    <property type="component" value="Unassembled WGS sequence"/>
</dbReference>
<evidence type="ECO:0000259" key="9">
    <source>
        <dbReference type="PROSITE" id="PS50110"/>
    </source>
</evidence>
<gene>
    <name evidence="10" type="ORF">NDI38_23400</name>
</gene>
<dbReference type="InterPro" id="IPR036890">
    <property type="entry name" value="HATPase_C_sf"/>
</dbReference>
<dbReference type="SUPFAM" id="SSF55874">
    <property type="entry name" value="ATPase domain of HSP90 chaperone/DNA topoisomerase II/histidine kinase"/>
    <property type="match status" value="1"/>
</dbReference>
<dbReference type="InterPro" id="IPR001789">
    <property type="entry name" value="Sig_transdc_resp-reg_receiver"/>
</dbReference>
<organism evidence="10 11">
    <name type="scientific">Stenomitos frigidus AS-A4</name>
    <dbReference type="NCBI Taxonomy" id="2933935"/>
    <lineage>
        <taxon>Bacteria</taxon>
        <taxon>Bacillati</taxon>
        <taxon>Cyanobacteriota</taxon>
        <taxon>Cyanophyceae</taxon>
        <taxon>Leptolyngbyales</taxon>
        <taxon>Leptolyngbyaceae</taxon>
        <taxon>Stenomitos</taxon>
    </lineage>
</organism>
<dbReference type="EC" id="2.7.13.3" evidence="2"/>
<dbReference type="CDD" id="cd16922">
    <property type="entry name" value="HATPase_EvgS-ArcB-TorS-like"/>
    <property type="match status" value="1"/>
</dbReference>
<accession>A0ABV0KQU3</accession>
<keyword evidence="3 7" id="KW-0597">Phosphoprotein</keyword>
<dbReference type="PANTHER" id="PTHR43047">
    <property type="entry name" value="TWO-COMPONENT HISTIDINE PROTEIN KINASE"/>
    <property type="match status" value="1"/>
</dbReference>
<keyword evidence="11" id="KW-1185">Reference proteome</keyword>
<dbReference type="SUPFAM" id="SSF47384">
    <property type="entry name" value="Homodimeric domain of signal transducing histidine kinase"/>
    <property type="match status" value="1"/>
</dbReference>
<dbReference type="PROSITE" id="PS50109">
    <property type="entry name" value="HIS_KIN"/>
    <property type="match status" value="1"/>
</dbReference>
<dbReference type="Pfam" id="PF02518">
    <property type="entry name" value="HATPase_c"/>
    <property type="match status" value="1"/>
</dbReference>
<dbReference type="SUPFAM" id="SSF55781">
    <property type="entry name" value="GAF domain-like"/>
    <property type="match status" value="2"/>
</dbReference>
<dbReference type="CDD" id="cd00082">
    <property type="entry name" value="HisKA"/>
    <property type="match status" value="1"/>
</dbReference>
<evidence type="ECO:0000313" key="10">
    <source>
        <dbReference type="EMBL" id="MEP1061381.1"/>
    </source>
</evidence>
<dbReference type="Gene3D" id="3.30.450.40">
    <property type="match status" value="2"/>
</dbReference>
<keyword evidence="5" id="KW-0418">Kinase</keyword>
<evidence type="ECO:0000256" key="5">
    <source>
        <dbReference type="ARBA" id="ARBA00022777"/>
    </source>
</evidence>
<dbReference type="InterPro" id="IPR003594">
    <property type="entry name" value="HATPase_dom"/>
</dbReference>
<dbReference type="PANTHER" id="PTHR43047:SF63">
    <property type="entry name" value="HISTIDINE KINASE"/>
    <property type="match status" value="1"/>
</dbReference>
<dbReference type="RefSeq" id="WP_190447203.1">
    <property type="nucleotide sequence ID" value="NZ_JAMPLM010000033.1"/>
</dbReference>
<keyword evidence="6" id="KW-0902">Two-component regulatory system</keyword>
<feature type="domain" description="Histidine kinase" evidence="8">
    <location>
        <begin position="524"/>
        <end position="758"/>
    </location>
</feature>
<dbReference type="PROSITE" id="PS50110">
    <property type="entry name" value="RESPONSE_REGULATORY"/>
    <property type="match status" value="1"/>
</dbReference>
<evidence type="ECO:0000256" key="4">
    <source>
        <dbReference type="ARBA" id="ARBA00022679"/>
    </source>
</evidence>
<dbReference type="InterPro" id="IPR003018">
    <property type="entry name" value="GAF"/>
</dbReference>
<dbReference type="SMART" id="SM00065">
    <property type="entry name" value="GAF"/>
    <property type="match status" value="2"/>
</dbReference>
<sequence>MSDGQQPTLQPGLIMPSTLRVLIVEDEPVDAELVILAMTAGDIELTYKTTDTLAGCQQLLENHLWDVVLSDYRLKGFTAYEVLALLQQSDQQIPLILVTGSLGEEAAVACIKAGMTDYVLKDRLFRLPTVLERSLREFELHRQQQAAMAQIQQHAKRETIINRIVQAMRGTLVLHDVLQTTVDMVKEALSPTCCLVVRPSESGEMIVRTISDAPQDWKLLLGKPCNVFGHHAKALRQGELVVINKIPQSPGSELQTLAAQYNIHAFLLVPLMHQQEFLGELSLYQCDRDRTWTADEVSMVKAIVDQCAIAIHQSQLFHQVQQQAQKEKLLNQIARIINSSLDPTYILKEITRLTGTSFAVDRAFIFEIKDEQIQILDEWRLNTQEPSRIATTFPVADWSDLLDPHSDFYVQRVFYTPDLATLEQTPARLMQTRDYQICSVLAVPILIRDQLFGGLCLNTTAKREFTENEIHLLQQIGDQAAIALYNAQSYERLEQLVQERTHELELEKRFSDSANRSKSEFLANMSHELRTPLTGILGFSSLLLKQIFGPLTAKQQQYLENISACGDHLLLLINDLLDLSKIEAGRDELLLEEVFIEEICTACLAFIREQADDRGLQVSLAIAPEVTTCTVDSRRLKQILVNLLANAVKFTEQGTVTLTVEKTQSAEPRSSKSGLGNQPPAFILFHVADTGIGIAPHDIPTLFQPFQQLDSGLNKKYQGTGLGLALARKLAQLHGGDLTVRSELNQGSCFTLSLPHGNYG</sequence>
<protein>
    <recommendedName>
        <fullName evidence="2">histidine kinase</fullName>
        <ecNumber evidence="2">2.7.13.3</ecNumber>
    </recommendedName>
</protein>
<dbReference type="InterPro" id="IPR004358">
    <property type="entry name" value="Sig_transdc_His_kin-like_C"/>
</dbReference>
<dbReference type="EMBL" id="JAMPLM010000033">
    <property type="protein sequence ID" value="MEP1061381.1"/>
    <property type="molecule type" value="Genomic_DNA"/>
</dbReference>
<dbReference type="Gene3D" id="3.30.565.10">
    <property type="entry name" value="Histidine kinase-like ATPase, C-terminal domain"/>
    <property type="match status" value="1"/>
</dbReference>
<dbReference type="SUPFAM" id="SSF52172">
    <property type="entry name" value="CheY-like"/>
    <property type="match status" value="1"/>
</dbReference>
<dbReference type="SMART" id="SM00448">
    <property type="entry name" value="REC"/>
    <property type="match status" value="1"/>
</dbReference>
<dbReference type="Pfam" id="PF01590">
    <property type="entry name" value="GAF"/>
    <property type="match status" value="2"/>
</dbReference>
<evidence type="ECO:0000256" key="1">
    <source>
        <dbReference type="ARBA" id="ARBA00000085"/>
    </source>
</evidence>
<dbReference type="PRINTS" id="PR00344">
    <property type="entry name" value="BCTRLSENSOR"/>
</dbReference>
<dbReference type="InterPro" id="IPR036097">
    <property type="entry name" value="HisK_dim/P_sf"/>
</dbReference>
<dbReference type="SMART" id="SM00388">
    <property type="entry name" value="HisKA"/>
    <property type="match status" value="1"/>
</dbReference>
<reference evidence="10 11" key="1">
    <citation type="submission" date="2022-04" db="EMBL/GenBank/DDBJ databases">
        <title>Positive selection, recombination, and allopatry shape intraspecific diversity of widespread and dominant cyanobacteria.</title>
        <authorList>
            <person name="Wei J."/>
            <person name="Shu W."/>
            <person name="Hu C."/>
        </authorList>
    </citation>
    <scope>NUCLEOTIDE SEQUENCE [LARGE SCALE GENOMIC DNA]</scope>
    <source>
        <strain evidence="10 11">AS-A4</strain>
    </source>
</reference>
<dbReference type="InterPro" id="IPR005467">
    <property type="entry name" value="His_kinase_dom"/>
</dbReference>
<comment type="catalytic activity">
    <reaction evidence="1">
        <text>ATP + protein L-histidine = ADP + protein N-phospho-L-histidine.</text>
        <dbReference type="EC" id="2.7.13.3"/>
    </reaction>
</comment>
<keyword evidence="4" id="KW-0808">Transferase</keyword>